<evidence type="ECO:0000313" key="3">
    <source>
        <dbReference type="EMBL" id="KAK3873772.1"/>
    </source>
</evidence>
<protein>
    <submittedName>
        <fullName evidence="2">Uncharacterized protein</fullName>
    </submittedName>
</protein>
<evidence type="ECO:0000256" key="1">
    <source>
        <dbReference type="SAM" id="MobiDB-lite"/>
    </source>
</evidence>
<dbReference type="EMBL" id="JAWQEG010002183">
    <property type="protein sequence ID" value="KAK3873772.1"/>
    <property type="molecule type" value="Genomic_DNA"/>
</dbReference>
<accession>A0AAE1EV67</accession>
<dbReference type="AlphaFoldDB" id="A0AAE1EV67"/>
<feature type="compositionally biased region" description="Polar residues" evidence="1">
    <location>
        <begin position="36"/>
        <end position="46"/>
    </location>
</feature>
<feature type="region of interest" description="Disordered" evidence="1">
    <location>
        <begin position="13"/>
        <end position="62"/>
    </location>
</feature>
<evidence type="ECO:0000313" key="2">
    <source>
        <dbReference type="EMBL" id="KAK3861971.1"/>
    </source>
</evidence>
<reference evidence="2" key="1">
    <citation type="submission" date="2023-10" db="EMBL/GenBank/DDBJ databases">
        <title>Genome assemblies of two species of porcelain crab, Petrolisthes cinctipes and Petrolisthes manimaculis (Anomura: Porcellanidae).</title>
        <authorList>
            <person name="Angst P."/>
        </authorList>
    </citation>
    <scope>NUCLEOTIDE SEQUENCE</scope>
    <source>
        <strain evidence="2">PB745_01</strain>
        <tissue evidence="2">Gill</tissue>
    </source>
</reference>
<sequence>MYVHSFTPFPIPCHHPPPSLELKGDGKNPAGGSSQGGSTHLDSGSESLDEVKPTLSTLDSPLTSVNNHHIVQDTVGHPDLYSELSKVGGGPNGMSSVAPVPASVSNASAIAAAYQTQLSLAAAAAVAARHTGVGGEHPQAAHMAAPHHDLLHEYHSL</sequence>
<comment type="caution">
    <text evidence="2">The sequence shown here is derived from an EMBL/GenBank/DDBJ whole genome shotgun (WGS) entry which is preliminary data.</text>
</comment>
<proteinExistence type="predicted"/>
<organism evidence="2 4">
    <name type="scientific">Petrolisthes cinctipes</name>
    <name type="common">Flat porcelain crab</name>
    <dbReference type="NCBI Taxonomy" id="88211"/>
    <lineage>
        <taxon>Eukaryota</taxon>
        <taxon>Metazoa</taxon>
        <taxon>Ecdysozoa</taxon>
        <taxon>Arthropoda</taxon>
        <taxon>Crustacea</taxon>
        <taxon>Multicrustacea</taxon>
        <taxon>Malacostraca</taxon>
        <taxon>Eumalacostraca</taxon>
        <taxon>Eucarida</taxon>
        <taxon>Decapoda</taxon>
        <taxon>Pleocyemata</taxon>
        <taxon>Anomura</taxon>
        <taxon>Galatheoidea</taxon>
        <taxon>Porcellanidae</taxon>
        <taxon>Petrolisthes</taxon>
    </lineage>
</organism>
<dbReference type="EMBL" id="JAWQEG010004362">
    <property type="protein sequence ID" value="KAK3861971.1"/>
    <property type="molecule type" value="Genomic_DNA"/>
</dbReference>
<evidence type="ECO:0000313" key="4">
    <source>
        <dbReference type="Proteomes" id="UP001286313"/>
    </source>
</evidence>
<dbReference type="Proteomes" id="UP001286313">
    <property type="component" value="Unassembled WGS sequence"/>
</dbReference>
<name>A0AAE1EV67_PETCI</name>
<keyword evidence="4" id="KW-1185">Reference proteome</keyword>
<gene>
    <name evidence="3" type="ORF">Pcinc_021239</name>
    <name evidence="2" type="ORF">Pcinc_032120</name>
</gene>